<proteinExistence type="predicted"/>
<dbReference type="EMBL" id="FJ041296">
    <property type="protein sequence ID" value="ACH69665.1"/>
    <property type="molecule type" value="Genomic_DNA"/>
</dbReference>
<accession>B7T9W8</accession>
<dbReference type="GO" id="GO:0004386">
    <property type="term" value="F:helicase activity"/>
    <property type="evidence" value="ECO:0007669"/>
    <property type="project" value="UniProtKB-KW"/>
</dbReference>
<reference evidence="1" key="1">
    <citation type="journal article" date="2010" name="Environ. Microbiol.">
        <title>Identification and characterization of new LuxR/LuxI-type quorum sensing systems from metagenomic libraries.</title>
        <authorList>
            <person name="Hao Y."/>
            <person name="Winans S.C."/>
            <person name="Glick B.R."/>
            <person name="Charles T.C."/>
        </authorList>
    </citation>
    <scope>NUCLEOTIDE SEQUENCE</scope>
</reference>
<feature type="non-terminal residue" evidence="1">
    <location>
        <position position="1"/>
    </location>
</feature>
<keyword evidence="1" id="KW-0378">Hydrolase</keyword>
<keyword evidence="1" id="KW-0347">Helicase</keyword>
<organism evidence="1">
    <name type="scientific">uncultured Pseudomonadota bacterium</name>
    <dbReference type="NCBI Taxonomy" id="153809"/>
    <lineage>
        <taxon>Bacteria</taxon>
        <taxon>Pseudomonadati</taxon>
        <taxon>Pseudomonadota</taxon>
        <taxon>environmental samples</taxon>
    </lineage>
</organism>
<dbReference type="AlphaFoldDB" id="B7T9W8"/>
<evidence type="ECO:0000313" key="1">
    <source>
        <dbReference type="EMBL" id="ACH69665.1"/>
    </source>
</evidence>
<sequence length="258" mass="28335">RGREAVRARPLPRPVVGVRQPDGAAARYGATELGYVDPMAVQQQKDGPTVLLLGGRSWKVTSVDWSKRTVAVEPTDDKGKSRWLGTSRWLGFEVCQAMRRVLLRESDADLGLSKRGTAQLVEVRELINAPERQGSLLLERLPSGRLRWWTFAGGAVNSALALRLGDIGSTRVDDLWLETGLGISVPTLMQAKVDSAAVAAFAESLAQRSELKFAACLRREELVAVVASRSVDEQSMLRFAAIRPNPQPDRLPRDVAVW</sequence>
<keyword evidence="1" id="KW-0067">ATP-binding</keyword>
<name>B7T9W8_9PROT</name>
<keyword evidence="1" id="KW-0547">Nucleotide-binding</keyword>
<protein>
    <submittedName>
        <fullName evidence="1">Lhr-like helicase</fullName>
    </submittedName>
</protein>